<comment type="caution">
    <text evidence="1">The sequence shown here is derived from an EMBL/GenBank/DDBJ whole genome shotgun (WGS) entry which is preliminary data.</text>
</comment>
<proteinExistence type="predicted"/>
<dbReference type="EMBL" id="JBBMEP010000009">
    <property type="protein sequence ID" value="MEQ2376928.1"/>
    <property type="molecule type" value="Genomic_DNA"/>
</dbReference>
<dbReference type="Proteomes" id="UP001496146">
    <property type="component" value="Unassembled WGS sequence"/>
</dbReference>
<evidence type="ECO:0008006" key="3">
    <source>
        <dbReference type="Google" id="ProtNLM"/>
    </source>
</evidence>
<dbReference type="RefSeq" id="WP_349137666.1">
    <property type="nucleotide sequence ID" value="NZ_JBBMEP010000009.1"/>
</dbReference>
<evidence type="ECO:0000313" key="2">
    <source>
        <dbReference type="Proteomes" id="UP001496146"/>
    </source>
</evidence>
<gene>
    <name evidence="1" type="ORF">WMO17_06045</name>
</gene>
<protein>
    <recommendedName>
        <fullName evidence="3">Phage portal protein</fullName>
    </recommendedName>
</protein>
<reference evidence="1 2" key="1">
    <citation type="submission" date="2024-03" db="EMBL/GenBank/DDBJ databases">
        <title>Human intestinal bacterial collection.</title>
        <authorList>
            <person name="Pauvert C."/>
            <person name="Hitch T.C.A."/>
            <person name="Clavel T."/>
        </authorList>
    </citation>
    <scope>NUCLEOTIDE SEQUENCE [LARGE SCALE GENOMIC DNA]</scope>
    <source>
        <strain evidence="1 2">CLA-JM-H7-B</strain>
    </source>
</reference>
<sequence>MNVADFIDYLNKTKHLHLDADYYGNIEVWRQWWKGDVPDIHDQKEDAPDGSVISRRLASLRMPKHVCEDWANLLLNDKTTLQIGDASTSAYLLGSDEQQTGGLLRQLHFWENANRLVEQAYWSGTGAFVMSVENLTVDASGNALPSPQGSIRLDYDPACCILPISVERGVVTEAAFVSECMMGGKPAVYLQTHTVRNGSRTITNEWFEVTDDISGTPKFSKLTEDKTLPGTVKSITVTGAPAWFSLFSPAAVKNLDGGMGLGMSIFSEALDAAQMVDYAFDNYRQDIRLGGKKIFYDRSLCRKWVDKEGTEHAVPPDAVHRQIFYELPAPEGSIDQPAAWREYNPDLRTASNHQAVQDALDMMSFKCKLGCHRYKFDQGTVTTATEYTGSRQDLVQNANKNQIPIETALIGILRAILWAAKNLLGAPVDPETSISVNWDDSYIVSEAERTSQLREDALAGLVPRCRYLSARYSLSEEEAHQWTEEAKADSQSEEQITFGGA</sequence>
<evidence type="ECO:0000313" key="1">
    <source>
        <dbReference type="EMBL" id="MEQ2376928.1"/>
    </source>
</evidence>
<accession>A0ABV1BPS0</accession>
<organism evidence="1 2">
    <name type="scientific">Faecalibacterium faecis</name>
    <dbReference type="NCBI Taxonomy" id="3133157"/>
    <lineage>
        <taxon>Bacteria</taxon>
        <taxon>Bacillati</taxon>
        <taxon>Bacillota</taxon>
        <taxon>Clostridia</taxon>
        <taxon>Eubacteriales</taxon>
        <taxon>Oscillospiraceae</taxon>
        <taxon>Faecalibacterium</taxon>
    </lineage>
</organism>
<name>A0ABV1BPS0_9FIRM</name>
<keyword evidence="2" id="KW-1185">Reference proteome</keyword>